<evidence type="ECO:0000313" key="3">
    <source>
        <dbReference type="Proteomes" id="UP001604277"/>
    </source>
</evidence>
<reference evidence="3" key="1">
    <citation type="submission" date="2024-07" db="EMBL/GenBank/DDBJ databases">
        <title>Two chromosome-level genome assemblies of Korean endemic species Abeliophyllum distichum and Forsythia ovata (Oleaceae).</title>
        <authorList>
            <person name="Jang H."/>
        </authorList>
    </citation>
    <scope>NUCLEOTIDE SEQUENCE [LARGE SCALE GENOMIC DNA]</scope>
</reference>
<accession>A0ABD1XCK1</accession>
<name>A0ABD1XCK1_9LAMI</name>
<dbReference type="Proteomes" id="UP001604277">
    <property type="component" value="Unassembled WGS sequence"/>
</dbReference>
<dbReference type="EMBL" id="JBFOLJ010000001">
    <property type="protein sequence ID" value="KAL2559491.1"/>
    <property type="molecule type" value="Genomic_DNA"/>
</dbReference>
<sequence>MGGKLCANLQCDQKSIFFVTVIHDSLPTQFNLARRGVIRDSRCKQCGGVESTLHALFWCIATTAVWKQVGWWSLVKPFLLQVDMKGVLIWLVKGRSHLALDMVGWVVWVVWR</sequence>
<proteinExistence type="predicted"/>
<gene>
    <name evidence="2" type="ORF">Fot_04230</name>
</gene>
<dbReference type="AlphaFoldDB" id="A0ABD1XCK1"/>
<evidence type="ECO:0000313" key="2">
    <source>
        <dbReference type="EMBL" id="KAL2559491.1"/>
    </source>
</evidence>
<organism evidence="2 3">
    <name type="scientific">Forsythia ovata</name>
    <dbReference type="NCBI Taxonomy" id="205694"/>
    <lineage>
        <taxon>Eukaryota</taxon>
        <taxon>Viridiplantae</taxon>
        <taxon>Streptophyta</taxon>
        <taxon>Embryophyta</taxon>
        <taxon>Tracheophyta</taxon>
        <taxon>Spermatophyta</taxon>
        <taxon>Magnoliopsida</taxon>
        <taxon>eudicotyledons</taxon>
        <taxon>Gunneridae</taxon>
        <taxon>Pentapetalae</taxon>
        <taxon>asterids</taxon>
        <taxon>lamiids</taxon>
        <taxon>Lamiales</taxon>
        <taxon>Oleaceae</taxon>
        <taxon>Forsythieae</taxon>
        <taxon>Forsythia</taxon>
    </lineage>
</organism>
<dbReference type="Pfam" id="PF13966">
    <property type="entry name" value="zf-RVT"/>
    <property type="match status" value="1"/>
</dbReference>
<keyword evidence="3" id="KW-1185">Reference proteome</keyword>
<dbReference type="InterPro" id="IPR026960">
    <property type="entry name" value="RVT-Znf"/>
</dbReference>
<comment type="caution">
    <text evidence="2">The sequence shown here is derived from an EMBL/GenBank/DDBJ whole genome shotgun (WGS) entry which is preliminary data.</text>
</comment>
<evidence type="ECO:0000259" key="1">
    <source>
        <dbReference type="Pfam" id="PF13966"/>
    </source>
</evidence>
<protein>
    <recommendedName>
        <fullName evidence="1">Reverse transcriptase zinc-binding domain-containing protein</fullName>
    </recommendedName>
</protein>
<feature type="domain" description="Reverse transcriptase zinc-binding" evidence="1">
    <location>
        <begin position="15"/>
        <end position="66"/>
    </location>
</feature>